<name>A0A6G9CX29_RHOER</name>
<evidence type="ECO:0000313" key="1">
    <source>
        <dbReference type="EMBL" id="QIP41266.1"/>
    </source>
</evidence>
<evidence type="ECO:0000313" key="2">
    <source>
        <dbReference type="Proteomes" id="UP000502345"/>
    </source>
</evidence>
<dbReference type="Proteomes" id="UP000502345">
    <property type="component" value="Chromosome"/>
</dbReference>
<gene>
    <name evidence="1" type="ORF">G9444_4022</name>
</gene>
<dbReference type="AlphaFoldDB" id="A0A6G9CX29"/>
<dbReference type="EMBL" id="CP050124">
    <property type="protein sequence ID" value="QIP41266.1"/>
    <property type="molecule type" value="Genomic_DNA"/>
</dbReference>
<accession>A0A6G9CX29</accession>
<sequence length="89" mass="9012">MGQMTGMQWRILTTAALGSNGARTVLANGTGTFTAGAQREMTAVGNTATLKYNGVTLGSYTGTLPTGLYGGITTGSSDNLIDNYAAGTQ</sequence>
<organism evidence="1 2">
    <name type="scientific">Rhodococcus erythropolis</name>
    <name type="common">Arthrobacter picolinophilus</name>
    <dbReference type="NCBI Taxonomy" id="1833"/>
    <lineage>
        <taxon>Bacteria</taxon>
        <taxon>Bacillati</taxon>
        <taxon>Actinomycetota</taxon>
        <taxon>Actinomycetes</taxon>
        <taxon>Mycobacteriales</taxon>
        <taxon>Nocardiaceae</taxon>
        <taxon>Rhodococcus</taxon>
        <taxon>Rhodococcus erythropolis group</taxon>
    </lineage>
</organism>
<proteinExistence type="predicted"/>
<protein>
    <submittedName>
        <fullName evidence="1">Uncharacterized protein</fullName>
    </submittedName>
</protein>
<reference evidence="1 2" key="1">
    <citation type="submission" date="2020-03" db="EMBL/GenBank/DDBJ databases">
        <title>Screen low temperature-resistant strains for efficient degradation of petroleum hydrocarbons under the low temperature.</title>
        <authorList>
            <person name="Wang Y."/>
            <person name="Chen J."/>
        </authorList>
    </citation>
    <scope>NUCLEOTIDE SEQUENCE [LARGE SCALE GENOMIC DNA]</scope>
    <source>
        <strain evidence="1 2">KB1</strain>
    </source>
</reference>